<dbReference type="OrthoDB" id="272141at2759"/>
<organism evidence="11 12">
    <name type="scientific">Carpediemonas membranifera</name>
    <dbReference type="NCBI Taxonomy" id="201153"/>
    <lineage>
        <taxon>Eukaryota</taxon>
        <taxon>Metamonada</taxon>
        <taxon>Carpediemonas-like organisms</taxon>
        <taxon>Carpediemonas</taxon>
    </lineage>
</organism>
<sequence>MHKAIQLGEPVSIPPHPDHPNDPPIVAIPDRVIGSGSFGVVYLAKIEGTGERIAIKKVLQDRRFKNREHTIMQSVSHTNIVRLHSAFFSPGSRPAEIYLNLAMDYYPETVFSVVKEYARMRQSMPMLLARLYSYQLVRALLYLHPRGISHRDIKPQNLLVNPETGKLVLCDFGSAKVLVPGEPNVAYICSRYYRAPELIFGATDYTPAIDTWSLGCCCAELLLSHPLFPGDTGVDQLVEIIKVLGTPTREQIVTMNRHYTDYRFPNIRPHPWPKVFRSRTPSDAVDFISSVLVYNPANRPSPVEMLTHPFFNKLREPTTKLPNGRPLPPLFDFSLEEYSLMTKEQMAQIVPKHMRNEVYEQALAMKL</sequence>
<comment type="similarity">
    <text evidence="1">Belongs to the protein kinase superfamily. CMGC Ser/Thr protein kinase family. GSK-3 subfamily.</text>
</comment>
<evidence type="ECO:0000256" key="2">
    <source>
        <dbReference type="ARBA" id="ARBA00022527"/>
    </source>
</evidence>
<evidence type="ECO:0000313" key="12">
    <source>
        <dbReference type="Proteomes" id="UP000717585"/>
    </source>
</evidence>
<evidence type="ECO:0000256" key="8">
    <source>
        <dbReference type="RuleBase" id="RU000304"/>
    </source>
</evidence>
<protein>
    <submittedName>
        <fullName evidence="11">Cyclin-dependent kinase like</fullName>
    </submittedName>
</protein>
<dbReference type="InterPro" id="IPR011009">
    <property type="entry name" value="Kinase-like_dom_sf"/>
</dbReference>
<dbReference type="InterPro" id="IPR017441">
    <property type="entry name" value="Protein_kinase_ATP_BS"/>
</dbReference>
<dbReference type="PROSITE" id="PS00107">
    <property type="entry name" value="PROTEIN_KINASE_ATP"/>
    <property type="match status" value="1"/>
</dbReference>
<name>A0A8J6E6A1_9EUKA</name>
<evidence type="ECO:0000256" key="3">
    <source>
        <dbReference type="ARBA" id="ARBA00022679"/>
    </source>
</evidence>
<dbReference type="PANTHER" id="PTHR24057:SF0">
    <property type="entry name" value="PROTEIN KINASE SHAGGY-RELATED"/>
    <property type="match status" value="1"/>
</dbReference>
<evidence type="ECO:0000256" key="6">
    <source>
        <dbReference type="ARBA" id="ARBA00022840"/>
    </source>
</evidence>
<evidence type="ECO:0000256" key="4">
    <source>
        <dbReference type="ARBA" id="ARBA00022741"/>
    </source>
</evidence>
<keyword evidence="4 7" id="KW-0547">Nucleotide-binding</keyword>
<dbReference type="Proteomes" id="UP000717585">
    <property type="component" value="Unassembled WGS sequence"/>
</dbReference>
<dbReference type="SMART" id="SM00220">
    <property type="entry name" value="S_TKc"/>
    <property type="match status" value="1"/>
</dbReference>
<dbReference type="GO" id="GO:0004674">
    <property type="term" value="F:protein serine/threonine kinase activity"/>
    <property type="evidence" value="ECO:0007669"/>
    <property type="project" value="UniProtKB-KW"/>
</dbReference>
<dbReference type="InterPro" id="IPR008271">
    <property type="entry name" value="Ser/Thr_kinase_AS"/>
</dbReference>
<dbReference type="GO" id="GO:0005634">
    <property type="term" value="C:nucleus"/>
    <property type="evidence" value="ECO:0007669"/>
    <property type="project" value="TreeGrafter"/>
</dbReference>
<dbReference type="Gene3D" id="1.10.510.10">
    <property type="entry name" value="Transferase(Phosphotransferase) domain 1"/>
    <property type="match status" value="1"/>
</dbReference>
<dbReference type="FunFam" id="1.10.510.10:FF:000082">
    <property type="entry name" value="Shaggy-related protein kinase kappa"/>
    <property type="match status" value="1"/>
</dbReference>
<dbReference type="InterPro" id="IPR000719">
    <property type="entry name" value="Prot_kinase_dom"/>
</dbReference>
<keyword evidence="6 7" id="KW-0067">ATP-binding</keyword>
<keyword evidence="3" id="KW-0808">Transferase</keyword>
<evidence type="ECO:0000256" key="1">
    <source>
        <dbReference type="ARBA" id="ARBA00005527"/>
    </source>
</evidence>
<accession>A0A8J6E6A1</accession>
<dbReference type="AlphaFoldDB" id="A0A8J6E6A1"/>
<dbReference type="EMBL" id="JAHDYR010000005">
    <property type="protein sequence ID" value="KAG9396847.1"/>
    <property type="molecule type" value="Genomic_DNA"/>
</dbReference>
<dbReference type="GO" id="GO:0007165">
    <property type="term" value="P:signal transduction"/>
    <property type="evidence" value="ECO:0007669"/>
    <property type="project" value="TreeGrafter"/>
</dbReference>
<evidence type="ECO:0000259" key="10">
    <source>
        <dbReference type="PROSITE" id="PS50011"/>
    </source>
</evidence>
<dbReference type="GO" id="GO:0005737">
    <property type="term" value="C:cytoplasm"/>
    <property type="evidence" value="ECO:0007669"/>
    <property type="project" value="TreeGrafter"/>
</dbReference>
<proteinExistence type="inferred from homology"/>
<dbReference type="InterPro" id="IPR050591">
    <property type="entry name" value="GSK-3"/>
</dbReference>
<comment type="caution">
    <text evidence="11">The sequence shown here is derived from an EMBL/GenBank/DDBJ whole genome shotgun (WGS) entry which is preliminary data.</text>
</comment>
<dbReference type="SUPFAM" id="SSF56112">
    <property type="entry name" value="Protein kinase-like (PK-like)"/>
    <property type="match status" value="1"/>
</dbReference>
<dbReference type="PANTHER" id="PTHR24057">
    <property type="entry name" value="GLYCOGEN SYNTHASE KINASE-3 ALPHA"/>
    <property type="match status" value="1"/>
</dbReference>
<dbReference type="PROSITE" id="PS50011">
    <property type="entry name" value="PROTEIN_KINASE_DOM"/>
    <property type="match status" value="1"/>
</dbReference>
<feature type="binding site" evidence="7">
    <location>
        <position position="57"/>
    </location>
    <ligand>
        <name>ATP</name>
        <dbReference type="ChEBI" id="CHEBI:30616"/>
    </ligand>
</feature>
<dbReference type="CDD" id="cd14137">
    <property type="entry name" value="STKc_GSK3"/>
    <property type="match status" value="1"/>
</dbReference>
<keyword evidence="12" id="KW-1185">Reference proteome</keyword>
<evidence type="ECO:0000256" key="5">
    <source>
        <dbReference type="ARBA" id="ARBA00022777"/>
    </source>
</evidence>
<feature type="domain" description="Protein kinase" evidence="10">
    <location>
        <begin position="27"/>
        <end position="311"/>
    </location>
</feature>
<keyword evidence="2 8" id="KW-0723">Serine/threonine-protein kinase</keyword>
<evidence type="ECO:0000256" key="7">
    <source>
        <dbReference type="PROSITE-ProRule" id="PRU10141"/>
    </source>
</evidence>
<gene>
    <name evidence="11" type="ORF">J8273_1894</name>
</gene>
<dbReference type="InterPro" id="IPR039192">
    <property type="entry name" value="STKc_GSK3"/>
</dbReference>
<dbReference type="GO" id="GO:0030154">
    <property type="term" value="P:cell differentiation"/>
    <property type="evidence" value="ECO:0007669"/>
    <property type="project" value="TreeGrafter"/>
</dbReference>
<dbReference type="GO" id="GO:0005524">
    <property type="term" value="F:ATP binding"/>
    <property type="evidence" value="ECO:0007669"/>
    <property type="project" value="UniProtKB-UniRule"/>
</dbReference>
<dbReference type="PROSITE" id="PS00108">
    <property type="entry name" value="PROTEIN_KINASE_ST"/>
    <property type="match status" value="1"/>
</dbReference>
<reference evidence="11" key="1">
    <citation type="submission" date="2021-05" db="EMBL/GenBank/DDBJ databases">
        <title>A free-living protist that lacks canonical eukaryotic 1 DNA replication and segregation systems.</title>
        <authorList>
            <person name="Salas-Leiva D.E."/>
            <person name="Tromer E.C."/>
            <person name="Curtis B.A."/>
            <person name="Jerlstrom-Hultqvist J."/>
            <person name="Kolisko M."/>
            <person name="Yi Z."/>
            <person name="Salas-Leiva J.S."/>
            <person name="Gallot-Lavallee L."/>
            <person name="Kops G.J.P.L."/>
            <person name="Archibald J.M."/>
            <person name="Simpson A.G.B."/>
            <person name="Roger A.J."/>
        </authorList>
    </citation>
    <scope>NUCLEOTIDE SEQUENCE</scope>
    <source>
        <strain evidence="11">BICM</strain>
    </source>
</reference>
<keyword evidence="5 11" id="KW-0418">Kinase</keyword>
<evidence type="ECO:0000313" key="11">
    <source>
        <dbReference type="EMBL" id="KAG9396847.1"/>
    </source>
</evidence>
<feature type="region of interest" description="Disordered" evidence="9">
    <location>
        <begin position="1"/>
        <end position="22"/>
    </location>
</feature>
<dbReference type="Pfam" id="PF00069">
    <property type="entry name" value="Pkinase"/>
    <property type="match status" value="1"/>
</dbReference>
<evidence type="ECO:0000256" key="9">
    <source>
        <dbReference type="SAM" id="MobiDB-lite"/>
    </source>
</evidence>
<dbReference type="Gene3D" id="3.30.200.20">
    <property type="entry name" value="Phosphorylase Kinase, domain 1"/>
    <property type="match status" value="1"/>
</dbReference>